<dbReference type="Proteomes" id="UP000656881">
    <property type="component" value="Unassembled WGS sequence"/>
</dbReference>
<evidence type="ECO:0000256" key="2">
    <source>
        <dbReference type="ARBA" id="ARBA00023002"/>
    </source>
</evidence>
<dbReference type="InterPro" id="IPR015815">
    <property type="entry name" value="HIBADH-related"/>
</dbReference>
<dbReference type="PANTHER" id="PTHR43580">
    <property type="entry name" value="OXIDOREDUCTASE GLYR1-RELATED"/>
    <property type="match status" value="1"/>
</dbReference>
<dbReference type="PROSITE" id="PS00895">
    <property type="entry name" value="3_HYDROXYISOBUT_DH"/>
    <property type="match status" value="1"/>
</dbReference>
<keyword evidence="2" id="KW-0560">Oxidoreductase</keyword>
<dbReference type="InterPro" id="IPR002204">
    <property type="entry name" value="3-OH-isobutyrate_DH-rel_CS"/>
</dbReference>
<accession>A0ABQ2LYM3</accession>
<feature type="domain" description="6-phosphogluconate dehydrogenase NADP-binding" evidence="3">
    <location>
        <begin position="40"/>
        <end position="184"/>
    </location>
</feature>
<dbReference type="Gene3D" id="1.10.1040.10">
    <property type="entry name" value="N-(1-d-carboxylethyl)-l-norvaline Dehydrogenase, domain 2"/>
    <property type="match status" value="1"/>
</dbReference>
<evidence type="ECO:0000256" key="1">
    <source>
        <dbReference type="ARBA" id="ARBA00009080"/>
    </source>
</evidence>
<comment type="caution">
    <text evidence="4">The sequence shown here is derived from an EMBL/GenBank/DDBJ whole genome shotgun (WGS) entry which is preliminary data.</text>
</comment>
<name>A0ABQ2LYM3_9ACTN</name>
<dbReference type="InterPro" id="IPR008927">
    <property type="entry name" value="6-PGluconate_DH-like_C_sf"/>
</dbReference>
<evidence type="ECO:0000313" key="5">
    <source>
        <dbReference type="Proteomes" id="UP000656881"/>
    </source>
</evidence>
<dbReference type="InterPro" id="IPR006115">
    <property type="entry name" value="6PGDH_NADP-bd"/>
</dbReference>
<organism evidence="4 5">
    <name type="scientific">Streptomyces lasiicapitis</name>
    <dbReference type="NCBI Taxonomy" id="1923961"/>
    <lineage>
        <taxon>Bacteria</taxon>
        <taxon>Bacillati</taxon>
        <taxon>Actinomycetota</taxon>
        <taxon>Actinomycetes</taxon>
        <taxon>Kitasatosporales</taxon>
        <taxon>Streptomycetaceae</taxon>
        <taxon>Streptomyces</taxon>
    </lineage>
</organism>
<evidence type="ECO:0000313" key="4">
    <source>
        <dbReference type="EMBL" id="GGO44457.1"/>
    </source>
</evidence>
<evidence type="ECO:0000259" key="3">
    <source>
        <dbReference type="Pfam" id="PF03446"/>
    </source>
</evidence>
<dbReference type="PANTHER" id="PTHR43580:SF2">
    <property type="entry name" value="CYTOKINE-LIKE NUCLEAR FACTOR N-PAC"/>
    <property type="match status" value="1"/>
</dbReference>
<reference evidence="5" key="1">
    <citation type="journal article" date="2019" name="Int. J. Syst. Evol. Microbiol.">
        <title>The Global Catalogue of Microorganisms (GCM) 10K type strain sequencing project: providing services to taxonomists for standard genome sequencing and annotation.</title>
        <authorList>
            <consortium name="The Broad Institute Genomics Platform"/>
            <consortium name="The Broad Institute Genome Sequencing Center for Infectious Disease"/>
            <person name="Wu L."/>
            <person name="Ma J."/>
        </authorList>
    </citation>
    <scope>NUCLEOTIDE SEQUENCE [LARGE SCALE GENOMIC DNA]</scope>
    <source>
        <strain evidence="5">CGMCC 4.7349</strain>
    </source>
</reference>
<dbReference type="EMBL" id="BMNG01000006">
    <property type="protein sequence ID" value="GGO44457.1"/>
    <property type="molecule type" value="Genomic_DNA"/>
</dbReference>
<dbReference type="SUPFAM" id="SSF51735">
    <property type="entry name" value="NAD(P)-binding Rossmann-fold domains"/>
    <property type="match status" value="1"/>
</dbReference>
<comment type="similarity">
    <text evidence="1">Belongs to the HIBADH-related family.</text>
</comment>
<keyword evidence="5" id="KW-1185">Reference proteome</keyword>
<protein>
    <recommendedName>
        <fullName evidence="3">6-phosphogluconate dehydrogenase NADP-binding domain-containing protein</fullName>
    </recommendedName>
</protein>
<dbReference type="PIRSF" id="PIRSF000103">
    <property type="entry name" value="HIBADH"/>
    <property type="match status" value="1"/>
</dbReference>
<dbReference type="InterPro" id="IPR013328">
    <property type="entry name" value="6PGD_dom2"/>
</dbReference>
<dbReference type="Gene3D" id="3.40.50.720">
    <property type="entry name" value="NAD(P)-binding Rossmann-like Domain"/>
    <property type="match status" value="1"/>
</dbReference>
<dbReference type="InterPro" id="IPR036291">
    <property type="entry name" value="NAD(P)-bd_dom_sf"/>
</dbReference>
<dbReference type="SUPFAM" id="SSF48179">
    <property type="entry name" value="6-phosphogluconate dehydrogenase C-terminal domain-like"/>
    <property type="match status" value="1"/>
</dbReference>
<gene>
    <name evidence="4" type="ORF">GCM10012286_30720</name>
</gene>
<sequence>MADMLDIRLSHHLAGPSVVRMHRNKEQRDAHTTGHRPHQRVAFLGLGHMGAPMAHRLLAAGHPLTVWNRTAAKAEPLVAAGARLAATPADAVREADVVLTMLAGPEALGRVADAIVPGLRAGVTWVEMSTVGPDAVRELGERMPDGVTLVDAPVMGSTDKAAAGELGILAGGDAAVVEPLLASLGTVTRTGPLGSGAALKVVVNTAVLGGVALVAEAMALADALGLDEQVARGALARGPLAGAVARAFADDVHFGNDLAVKDVALATDAARLPAMEAVRAHYEAAAADPATAHEDIARAVPHIRTTRNRTA</sequence>
<dbReference type="Pfam" id="PF03446">
    <property type="entry name" value="NAD_binding_2"/>
    <property type="match status" value="1"/>
</dbReference>
<proteinExistence type="inferred from homology"/>
<dbReference type="InterPro" id="IPR051265">
    <property type="entry name" value="HIBADH-related_NP60_sf"/>
</dbReference>